<gene>
    <name evidence="2" type="ORF">D9613_008067</name>
</gene>
<comment type="caution">
    <text evidence="2">The sequence shown here is derived from an EMBL/GenBank/DDBJ whole genome shotgun (WGS) entry which is preliminary data.</text>
</comment>
<feature type="coiled-coil region" evidence="1">
    <location>
        <begin position="115"/>
        <end position="142"/>
    </location>
</feature>
<evidence type="ECO:0000313" key="2">
    <source>
        <dbReference type="EMBL" id="KAF4613964.1"/>
    </source>
</evidence>
<keyword evidence="1" id="KW-0175">Coiled coil</keyword>
<keyword evidence="3" id="KW-1185">Reference proteome</keyword>
<dbReference type="EMBL" id="JAACJL010000045">
    <property type="protein sequence ID" value="KAF4613964.1"/>
    <property type="molecule type" value="Genomic_DNA"/>
</dbReference>
<protein>
    <submittedName>
        <fullName evidence="2">Uncharacterized protein</fullName>
    </submittedName>
</protein>
<accession>A0A8H4VN57</accession>
<proteinExistence type="predicted"/>
<dbReference type="AlphaFoldDB" id="A0A8H4VN57"/>
<dbReference type="Proteomes" id="UP000521872">
    <property type="component" value="Unassembled WGS sequence"/>
</dbReference>
<evidence type="ECO:0000313" key="3">
    <source>
        <dbReference type="Proteomes" id="UP000521872"/>
    </source>
</evidence>
<name>A0A8H4VN57_9AGAR</name>
<sequence length="278" mass="32264">MSLIDNKRNPTMSEEHLAAQINKLSFSNRIPPFVRNVMAKYDAWQKENAVWERENAIWWKEYEARRKEDRISTEQMNLCIEASQKRWTELKREFDALGKRIDALEADRPASGSKIDDLSKGYKELRRKVDTLAESAEERNREIGLLSRREAALSDTLSRLEGDINYIKAVFVVGRKPILIENARKKLMKAVLGVTDLPRDLSWKDFIDQHHTSSPVMLQTYLENHSIDISPLTDKELKVLYDTEEGQDESNEAVYEAFADELQLVVDIEHDEEKKNAI</sequence>
<evidence type="ECO:0000256" key="1">
    <source>
        <dbReference type="SAM" id="Coils"/>
    </source>
</evidence>
<reference evidence="2 3" key="1">
    <citation type="submission" date="2019-12" db="EMBL/GenBank/DDBJ databases">
        <authorList>
            <person name="Floudas D."/>
            <person name="Bentzer J."/>
            <person name="Ahren D."/>
            <person name="Johansson T."/>
            <person name="Persson P."/>
            <person name="Tunlid A."/>
        </authorList>
    </citation>
    <scope>NUCLEOTIDE SEQUENCE [LARGE SCALE GENOMIC DNA]</scope>
    <source>
        <strain evidence="2 3">CBS 102.39</strain>
    </source>
</reference>
<organism evidence="2 3">
    <name type="scientific">Agrocybe pediades</name>
    <dbReference type="NCBI Taxonomy" id="84607"/>
    <lineage>
        <taxon>Eukaryota</taxon>
        <taxon>Fungi</taxon>
        <taxon>Dikarya</taxon>
        <taxon>Basidiomycota</taxon>
        <taxon>Agaricomycotina</taxon>
        <taxon>Agaricomycetes</taxon>
        <taxon>Agaricomycetidae</taxon>
        <taxon>Agaricales</taxon>
        <taxon>Agaricineae</taxon>
        <taxon>Strophariaceae</taxon>
        <taxon>Agrocybe</taxon>
    </lineage>
</organism>